<evidence type="ECO:0008006" key="4">
    <source>
        <dbReference type="Google" id="ProtNLM"/>
    </source>
</evidence>
<evidence type="ECO:0000313" key="3">
    <source>
        <dbReference type="Proteomes" id="UP000033858"/>
    </source>
</evidence>
<comment type="caution">
    <text evidence="2">The sequence shown here is derived from an EMBL/GenBank/DDBJ whole genome shotgun (WGS) entry which is preliminary data.</text>
</comment>
<keyword evidence="1" id="KW-1133">Transmembrane helix</keyword>
<gene>
    <name evidence="2" type="ORF">UU32_C0042G0002</name>
</gene>
<organism evidence="2 3">
    <name type="scientific">Candidatus Woesebacteria bacterium GW2011_GWB1_41_10</name>
    <dbReference type="NCBI Taxonomy" id="1618577"/>
    <lineage>
        <taxon>Bacteria</taxon>
        <taxon>Candidatus Woeseibacteriota</taxon>
    </lineage>
</organism>
<accession>A0A0G0U7J6</accession>
<reference evidence="2 3" key="1">
    <citation type="journal article" date="2015" name="Nature">
        <title>rRNA introns, odd ribosomes, and small enigmatic genomes across a large radiation of phyla.</title>
        <authorList>
            <person name="Brown C.T."/>
            <person name="Hug L.A."/>
            <person name="Thomas B.C."/>
            <person name="Sharon I."/>
            <person name="Castelle C.J."/>
            <person name="Singh A."/>
            <person name="Wilkins M.J."/>
            <person name="Williams K.H."/>
            <person name="Banfield J.F."/>
        </authorList>
    </citation>
    <scope>NUCLEOTIDE SEQUENCE [LARGE SCALE GENOMIC DNA]</scope>
</reference>
<sequence length="118" mass="14339">MIFLPFLSFILYKLYRGGNVFFACLLVFFASFLFLPKMHERYMYPVFVFFPFVLHKFPKLKNIFFVLSLIFAINLYHWWWVPYIPTLVPFFDLELVERGSSFINLGAFSYLLWKYQLS</sequence>
<feature type="transmembrane region" description="Helical" evidence="1">
    <location>
        <begin position="20"/>
        <end position="39"/>
    </location>
</feature>
<keyword evidence="1" id="KW-0812">Transmembrane</keyword>
<name>A0A0G0U7J6_9BACT</name>
<feature type="transmembrane region" description="Helical" evidence="1">
    <location>
        <begin position="60"/>
        <end position="79"/>
    </location>
</feature>
<dbReference type="AlphaFoldDB" id="A0A0G0U7J6"/>
<dbReference type="EMBL" id="LCAE01000042">
    <property type="protein sequence ID" value="KKR85019.1"/>
    <property type="molecule type" value="Genomic_DNA"/>
</dbReference>
<keyword evidence="1" id="KW-0472">Membrane</keyword>
<evidence type="ECO:0000313" key="2">
    <source>
        <dbReference type="EMBL" id="KKR85019.1"/>
    </source>
</evidence>
<proteinExistence type="predicted"/>
<protein>
    <recommendedName>
        <fullName evidence="4">Alpha-1,3-glucosyltransferase</fullName>
    </recommendedName>
</protein>
<dbReference type="Proteomes" id="UP000033858">
    <property type="component" value="Unassembled WGS sequence"/>
</dbReference>
<evidence type="ECO:0000256" key="1">
    <source>
        <dbReference type="SAM" id="Phobius"/>
    </source>
</evidence>